<evidence type="ECO:0000256" key="11">
    <source>
        <dbReference type="ARBA" id="ARBA00023136"/>
    </source>
</evidence>
<evidence type="ECO:0000256" key="13">
    <source>
        <dbReference type="ARBA" id="ARBA00047899"/>
    </source>
</evidence>
<evidence type="ECO:0000256" key="9">
    <source>
        <dbReference type="ARBA" id="ARBA00022840"/>
    </source>
</evidence>
<dbReference type="PANTHER" id="PTHR27009">
    <property type="entry name" value="RUST RESISTANCE KINASE LR10-RELATED"/>
    <property type="match status" value="1"/>
</dbReference>
<feature type="domain" description="Protein kinase" evidence="17">
    <location>
        <begin position="322"/>
        <end position="609"/>
    </location>
</feature>
<dbReference type="EC" id="2.7.11.1" evidence="2"/>
<feature type="transmembrane region" description="Helical" evidence="16">
    <location>
        <begin position="256"/>
        <end position="276"/>
    </location>
</feature>
<dbReference type="InterPro" id="IPR045874">
    <property type="entry name" value="LRK10/LRL21-25-like"/>
</dbReference>
<protein>
    <recommendedName>
        <fullName evidence="2">non-specific serine/threonine protein kinase</fullName>
        <ecNumber evidence="2">2.7.11.1</ecNumber>
    </recommendedName>
</protein>
<comment type="subcellular location">
    <subcellularLocation>
        <location evidence="1">Membrane</location>
        <topology evidence="1">Single-pass type I membrane protein</topology>
    </subcellularLocation>
</comment>
<dbReference type="FunFam" id="1.10.510.10:FF:000590">
    <property type="entry name" value="PR5-like receptor kinase"/>
    <property type="match status" value="1"/>
</dbReference>
<proteinExistence type="predicted"/>
<keyword evidence="7 15" id="KW-0547">Nucleotide-binding</keyword>
<gene>
    <name evidence="18" type="ORF">OLC1_LOCUS20521</name>
</gene>
<dbReference type="GO" id="GO:0030247">
    <property type="term" value="F:polysaccharide binding"/>
    <property type="evidence" value="ECO:0007669"/>
    <property type="project" value="InterPro"/>
</dbReference>
<evidence type="ECO:0000259" key="17">
    <source>
        <dbReference type="PROSITE" id="PS50011"/>
    </source>
</evidence>
<keyword evidence="10 16" id="KW-1133">Transmembrane helix</keyword>
<dbReference type="InterPro" id="IPR032872">
    <property type="entry name" value="WAK_assoc_C"/>
</dbReference>
<dbReference type="PROSITE" id="PS50011">
    <property type="entry name" value="PROTEIN_KINASE_DOM"/>
    <property type="match status" value="1"/>
</dbReference>
<dbReference type="InterPro" id="IPR017441">
    <property type="entry name" value="Protein_kinase_ATP_BS"/>
</dbReference>
<dbReference type="EMBL" id="OX459124">
    <property type="protein sequence ID" value="CAI9113532.1"/>
    <property type="molecule type" value="Genomic_DNA"/>
</dbReference>
<keyword evidence="4" id="KW-0808">Transferase</keyword>
<dbReference type="GO" id="GO:0005524">
    <property type="term" value="F:ATP binding"/>
    <property type="evidence" value="ECO:0007669"/>
    <property type="project" value="UniProtKB-UniRule"/>
</dbReference>
<dbReference type="Proteomes" id="UP001161247">
    <property type="component" value="Chromosome 7"/>
</dbReference>
<evidence type="ECO:0000256" key="5">
    <source>
        <dbReference type="ARBA" id="ARBA00022692"/>
    </source>
</evidence>
<dbReference type="InterPro" id="IPR011009">
    <property type="entry name" value="Kinase-like_dom_sf"/>
</dbReference>
<feature type="transmembrane region" description="Helical" evidence="16">
    <location>
        <begin position="6"/>
        <end position="26"/>
    </location>
</feature>
<accession>A0AAV1E0E3</accession>
<evidence type="ECO:0000256" key="10">
    <source>
        <dbReference type="ARBA" id="ARBA00022989"/>
    </source>
</evidence>
<evidence type="ECO:0000256" key="12">
    <source>
        <dbReference type="ARBA" id="ARBA00023180"/>
    </source>
</evidence>
<dbReference type="Pfam" id="PF13947">
    <property type="entry name" value="GUB_WAK_bind"/>
    <property type="match status" value="1"/>
</dbReference>
<name>A0AAV1E0E3_OLDCO</name>
<dbReference type="CDD" id="cd14066">
    <property type="entry name" value="STKc_IRAK"/>
    <property type="match status" value="1"/>
</dbReference>
<evidence type="ECO:0000256" key="6">
    <source>
        <dbReference type="ARBA" id="ARBA00022729"/>
    </source>
</evidence>
<dbReference type="PROSITE" id="PS00107">
    <property type="entry name" value="PROTEIN_KINASE_ATP"/>
    <property type="match status" value="1"/>
</dbReference>
<sequence length="640" mass="71624">MTNLQLMMLTIIYVIVAYIICCNVNADEFGDCSRPYNCGSLRGIGYPFFGGDRPGYCGRRGYGLICVKDQYSVILIGQVSYRLLEIDASIPKMRIARQDLLNDICPESWVFFDHYKSFDFKFNDPSDNTRNLRIYYGCSPEVISRVQTQSNVSCSIENEPGGVFFTPEVVPVAGGCKKNFVVPLQLEAYDDLWARKITLEEAVNQGFDVQYAADLAACSSCQASGGKCGSDSRIPHVHVPFLHTCREETFGEARNWYGNVRAAATAVGILIIISYFCGKSCLNLFLSTRKSENDKELEAFIKQNDSLKPRRYSYHEIKRMTNQFKEKIGQGGYGEVYRGNLPSGCLVAVKILNSAKENGEEFINEISSISKTSHVNVVTLLGYCLDGSKRALVYEFMPNGSLEKHINPGSDSYLGLERLYEIAVGIAKGLEYLHGGCNTRILHFDIKPHNILLDEDFFPKISDFGLAKLCAPKESIVSMLGTRGTIGYIAPEVFSRNFGKVSYKSDVYSYGMMVLEMIVGRNATNAHLNSASETYFPDWIYDHIKNNEELNLQDQIGMTEKEKGIARRMIIVGLWCIQTSPLQRPTMNKVIDMLEGDSKSLEVPPKPLLSSSSRAGEVNLEISMLQSRNMPSFSRSNSYC</sequence>
<comment type="catalytic activity">
    <reaction evidence="14">
        <text>L-seryl-[protein] + ATP = O-phospho-L-seryl-[protein] + ADP + H(+)</text>
        <dbReference type="Rhea" id="RHEA:17989"/>
        <dbReference type="Rhea" id="RHEA-COMP:9863"/>
        <dbReference type="Rhea" id="RHEA-COMP:11604"/>
        <dbReference type="ChEBI" id="CHEBI:15378"/>
        <dbReference type="ChEBI" id="CHEBI:29999"/>
        <dbReference type="ChEBI" id="CHEBI:30616"/>
        <dbReference type="ChEBI" id="CHEBI:83421"/>
        <dbReference type="ChEBI" id="CHEBI:456216"/>
        <dbReference type="EC" id="2.7.11.1"/>
    </reaction>
</comment>
<keyword evidence="5 16" id="KW-0812">Transmembrane</keyword>
<dbReference type="Pfam" id="PF14380">
    <property type="entry name" value="WAK_assoc"/>
    <property type="match status" value="1"/>
</dbReference>
<dbReference type="GO" id="GO:0016020">
    <property type="term" value="C:membrane"/>
    <property type="evidence" value="ECO:0007669"/>
    <property type="project" value="UniProtKB-SubCell"/>
</dbReference>
<evidence type="ECO:0000313" key="19">
    <source>
        <dbReference type="Proteomes" id="UP001161247"/>
    </source>
</evidence>
<evidence type="ECO:0000256" key="15">
    <source>
        <dbReference type="PROSITE-ProRule" id="PRU10141"/>
    </source>
</evidence>
<evidence type="ECO:0000256" key="8">
    <source>
        <dbReference type="ARBA" id="ARBA00022777"/>
    </source>
</evidence>
<dbReference type="AlphaFoldDB" id="A0AAV1E0E3"/>
<dbReference type="InterPro" id="IPR008271">
    <property type="entry name" value="Ser/Thr_kinase_AS"/>
</dbReference>
<dbReference type="Gene3D" id="1.10.510.10">
    <property type="entry name" value="Transferase(Phosphotransferase) domain 1"/>
    <property type="match status" value="1"/>
</dbReference>
<keyword evidence="8" id="KW-0418">Kinase</keyword>
<dbReference type="SMART" id="SM00220">
    <property type="entry name" value="S_TKc"/>
    <property type="match status" value="1"/>
</dbReference>
<keyword evidence="3" id="KW-0723">Serine/threonine-protein kinase</keyword>
<evidence type="ECO:0000256" key="7">
    <source>
        <dbReference type="ARBA" id="ARBA00022741"/>
    </source>
</evidence>
<feature type="binding site" evidence="15">
    <location>
        <position position="350"/>
    </location>
    <ligand>
        <name>ATP</name>
        <dbReference type="ChEBI" id="CHEBI:30616"/>
    </ligand>
</feature>
<dbReference type="InterPro" id="IPR000719">
    <property type="entry name" value="Prot_kinase_dom"/>
</dbReference>
<evidence type="ECO:0000256" key="16">
    <source>
        <dbReference type="SAM" id="Phobius"/>
    </source>
</evidence>
<evidence type="ECO:0000313" key="18">
    <source>
        <dbReference type="EMBL" id="CAI9113532.1"/>
    </source>
</evidence>
<organism evidence="18 19">
    <name type="scientific">Oldenlandia corymbosa var. corymbosa</name>
    <dbReference type="NCBI Taxonomy" id="529605"/>
    <lineage>
        <taxon>Eukaryota</taxon>
        <taxon>Viridiplantae</taxon>
        <taxon>Streptophyta</taxon>
        <taxon>Embryophyta</taxon>
        <taxon>Tracheophyta</taxon>
        <taxon>Spermatophyta</taxon>
        <taxon>Magnoliopsida</taxon>
        <taxon>eudicotyledons</taxon>
        <taxon>Gunneridae</taxon>
        <taxon>Pentapetalae</taxon>
        <taxon>asterids</taxon>
        <taxon>lamiids</taxon>
        <taxon>Gentianales</taxon>
        <taxon>Rubiaceae</taxon>
        <taxon>Rubioideae</taxon>
        <taxon>Spermacoceae</taxon>
        <taxon>Hedyotis-Oldenlandia complex</taxon>
        <taxon>Oldenlandia</taxon>
    </lineage>
</organism>
<dbReference type="PROSITE" id="PS00108">
    <property type="entry name" value="PROTEIN_KINASE_ST"/>
    <property type="match status" value="1"/>
</dbReference>
<comment type="catalytic activity">
    <reaction evidence="13">
        <text>L-threonyl-[protein] + ATP = O-phospho-L-threonyl-[protein] + ADP + H(+)</text>
        <dbReference type="Rhea" id="RHEA:46608"/>
        <dbReference type="Rhea" id="RHEA-COMP:11060"/>
        <dbReference type="Rhea" id="RHEA-COMP:11605"/>
        <dbReference type="ChEBI" id="CHEBI:15378"/>
        <dbReference type="ChEBI" id="CHEBI:30013"/>
        <dbReference type="ChEBI" id="CHEBI:30616"/>
        <dbReference type="ChEBI" id="CHEBI:61977"/>
        <dbReference type="ChEBI" id="CHEBI:456216"/>
        <dbReference type="EC" id="2.7.11.1"/>
    </reaction>
</comment>
<evidence type="ECO:0000256" key="3">
    <source>
        <dbReference type="ARBA" id="ARBA00022527"/>
    </source>
</evidence>
<keyword evidence="11 16" id="KW-0472">Membrane</keyword>
<evidence type="ECO:0000256" key="14">
    <source>
        <dbReference type="ARBA" id="ARBA00048679"/>
    </source>
</evidence>
<keyword evidence="12" id="KW-0325">Glycoprotein</keyword>
<dbReference type="SUPFAM" id="SSF56112">
    <property type="entry name" value="Protein kinase-like (PK-like)"/>
    <property type="match status" value="1"/>
</dbReference>
<reference evidence="18" key="1">
    <citation type="submission" date="2023-03" db="EMBL/GenBank/DDBJ databases">
        <authorList>
            <person name="Julca I."/>
        </authorList>
    </citation>
    <scope>NUCLEOTIDE SEQUENCE</scope>
</reference>
<dbReference type="GO" id="GO:0004674">
    <property type="term" value="F:protein serine/threonine kinase activity"/>
    <property type="evidence" value="ECO:0007669"/>
    <property type="project" value="UniProtKB-KW"/>
</dbReference>
<keyword evidence="9 15" id="KW-0067">ATP-binding</keyword>
<evidence type="ECO:0000256" key="4">
    <source>
        <dbReference type="ARBA" id="ARBA00022679"/>
    </source>
</evidence>
<evidence type="ECO:0000256" key="2">
    <source>
        <dbReference type="ARBA" id="ARBA00012513"/>
    </source>
</evidence>
<dbReference type="FunFam" id="3.30.200.20:FF:000178">
    <property type="entry name" value="serine/threonine-protein kinase PBS1-like"/>
    <property type="match status" value="1"/>
</dbReference>
<dbReference type="Gene3D" id="3.30.200.20">
    <property type="entry name" value="Phosphorylase Kinase, domain 1"/>
    <property type="match status" value="1"/>
</dbReference>
<keyword evidence="6" id="KW-0732">Signal</keyword>
<keyword evidence="19" id="KW-1185">Reference proteome</keyword>
<dbReference type="InterPro" id="IPR025287">
    <property type="entry name" value="WAK_GUB"/>
</dbReference>
<dbReference type="Pfam" id="PF00069">
    <property type="entry name" value="Pkinase"/>
    <property type="match status" value="1"/>
</dbReference>
<evidence type="ECO:0000256" key="1">
    <source>
        <dbReference type="ARBA" id="ARBA00004479"/>
    </source>
</evidence>